<keyword evidence="2" id="KW-0732">Signal</keyword>
<dbReference type="RefSeq" id="XP_016620433.1">
    <property type="nucleotide sequence ID" value="XM_016762820.1"/>
</dbReference>
<dbReference type="AlphaFoldDB" id="A0A0D2IAE0"/>
<accession>A0A0D2IAE0</accession>
<evidence type="ECO:0000256" key="1">
    <source>
        <dbReference type="SAM" id="Coils"/>
    </source>
</evidence>
<feature type="chain" id="PRO_5002244348" description="Azaphilone pigments biosynthesis cluster protein L N-terminal domain-containing protein" evidence="2">
    <location>
        <begin position="19"/>
        <end position="397"/>
    </location>
</feature>
<feature type="coiled-coil region" evidence="1">
    <location>
        <begin position="147"/>
        <end position="174"/>
    </location>
</feature>
<keyword evidence="1" id="KW-0175">Coiled coil</keyword>
<proteinExistence type="predicted"/>
<gene>
    <name evidence="4" type="ORF">Z519_05079</name>
</gene>
<dbReference type="Proteomes" id="UP000053789">
    <property type="component" value="Unassembled WGS sequence"/>
</dbReference>
<dbReference type="OrthoDB" id="5068804at2759"/>
<organism evidence="4 5">
    <name type="scientific">Cladophialophora bantiana (strain ATCC 10958 / CBS 173.52 / CDC B-1940 / NIH 8579)</name>
    <name type="common">Xylohypha bantiana</name>
    <dbReference type="NCBI Taxonomy" id="1442370"/>
    <lineage>
        <taxon>Eukaryota</taxon>
        <taxon>Fungi</taxon>
        <taxon>Dikarya</taxon>
        <taxon>Ascomycota</taxon>
        <taxon>Pezizomycotina</taxon>
        <taxon>Eurotiomycetes</taxon>
        <taxon>Chaetothyriomycetidae</taxon>
        <taxon>Chaetothyriales</taxon>
        <taxon>Herpotrichiellaceae</taxon>
        <taxon>Cladophialophora</taxon>
    </lineage>
</organism>
<feature type="coiled-coil region" evidence="1">
    <location>
        <begin position="34"/>
        <end position="68"/>
    </location>
</feature>
<reference evidence="4" key="1">
    <citation type="submission" date="2015-01" db="EMBL/GenBank/DDBJ databases">
        <title>The Genome Sequence of Cladophialophora bantiana CBS 173.52.</title>
        <authorList>
            <consortium name="The Broad Institute Genomics Platform"/>
            <person name="Cuomo C."/>
            <person name="de Hoog S."/>
            <person name="Gorbushina A."/>
            <person name="Stielow B."/>
            <person name="Teixiera M."/>
            <person name="Abouelleil A."/>
            <person name="Chapman S.B."/>
            <person name="Priest M."/>
            <person name="Young S.K."/>
            <person name="Wortman J."/>
            <person name="Nusbaum C."/>
            <person name="Birren B."/>
        </authorList>
    </citation>
    <scope>NUCLEOTIDE SEQUENCE [LARGE SCALE GENOMIC DNA]</scope>
    <source>
        <strain evidence="4">CBS 173.52</strain>
    </source>
</reference>
<dbReference type="HOGENOM" id="CLU_032923_1_0_1"/>
<evidence type="ECO:0000256" key="2">
    <source>
        <dbReference type="SAM" id="SignalP"/>
    </source>
</evidence>
<feature type="signal peptide" evidence="2">
    <location>
        <begin position="1"/>
        <end position="18"/>
    </location>
</feature>
<sequence>MDPLSIFTLITVCVQATASLYQTIDDSKSRKQDVQHLKIEIGDLNIVLKALQKNLEESTENFEVLRLILERCGQACKEFETKVLDLLKESGSSVKQIKAWTKLQFLGGDINNFRKLIGSYKATVTIALADYNLKSTRVTQQLIEQYAELTKDTASDLEEQITELSEKLEALESAPADRSIDSMDADSKTDSLIAKQTLDQKAGLEQCLLVCQQLLNHIKKLRLLVSGGPGSMKRAMDTQDAAEGADILAPRLTADTLRICLHSVGATAQQLQELGGGSQSPNTSFKAQVEHQLAGARQCLDVVETAQQRRINSFENIAIGDDSFQTVVSTMGALIRANGLTIGARSFNMMGQMNDESLQAAVNNFGVRAPRNPLPNKTHAGFEERHGFGRTINGSRQ</sequence>
<dbReference type="InterPro" id="IPR031348">
    <property type="entry name" value="PigL_N"/>
</dbReference>
<evidence type="ECO:0000313" key="5">
    <source>
        <dbReference type="Proteomes" id="UP000053789"/>
    </source>
</evidence>
<dbReference type="EMBL" id="KN846986">
    <property type="protein sequence ID" value="KIW93764.1"/>
    <property type="molecule type" value="Genomic_DNA"/>
</dbReference>
<evidence type="ECO:0000313" key="4">
    <source>
        <dbReference type="EMBL" id="KIW93764.1"/>
    </source>
</evidence>
<name>A0A0D2IAE0_CLAB1</name>
<evidence type="ECO:0000259" key="3">
    <source>
        <dbReference type="Pfam" id="PF17111"/>
    </source>
</evidence>
<keyword evidence="5" id="KW-1185">Reference proteome</keyword>
<protein>
    <recommendedName>
        <fullName evidence="3">Azaphilone pigments biosynthesis cluster protein L N-terminal domain-containing protein</fullName>
    </recommendedName>
</protein>
<feature type="domain" description="Azaphilone pigments biosynthesis cluster protein L N-terminal" evidence="3">
    <location>
        <begin position="3"/>
        <end position="212"/>
    </location>
</feature>
<dbReference type="Pfam" id="PF17111">
    <property type="entry name" value="PigL_N"/>
    <property type="match status" value="1"/>
</dbReference>
<dbReference type="GeneID" id="27698007"/>